<reference evidence="2 3" key="1">
    <citation type="submission" date="2018-05" db="EMBL/GenBank/DDBJ databases">
        <title>Genomic analysis of Gracilibacillus dipsosauri DD1 reveals novel features of a salt-tolerant amylase.</title>
        <authorList>
            <person name="Deutch C.E."/>
            <person name="Yang S."/>
        </authorList>
    </citation>
    <scope>NUCLEOTIDE SEQUENCE [LARGE SCALE GENOMIC DNA]</scope>
    <source>
        <strain evidence="2 3">DD1</strain>
    </source>
</reference>
<accession>A0A317KYS1</accession>
<keyword evidence="3" id="KW-1185">Reference proteome</keyword>
<sequence length="229" mass="26099">MNHSEHNHHHHAHQHHHHAKSEIKTDVTYENGKILIKLEDNNGKPPELAIQHEKEMHFIIISNDLEKYYHLHPVKEQQGIYSVEQVLSDGTYQAFVDITPENKAYQIKPNTLQVGTRATSKVTLGKKDSWTKESGGKTVTLNAGNAVVGKEVPLVFDTQGEKSDPYLGALGHVVIIDENVEQYIHVHPETEVTTKFNAYFPTPGMYKIWAEFKFGENVQVYPFIIKVKE</sequence>
<proteinExistence type="predicted"/>
<organism evidence="2 3">
    <name type="scientific">Gracilibacillus dipsosauri</name>
    <dbReference type="NCBI Taxonomy" id="178340"/>
    <lineage>
        <taxon>Bacteria</taxon>
        <taxon>Bacillati</taxon>
        <taxon>Bacillota</taxon>
        <taxon>Bacilli</taxon>
        <taxon>Bacillales</taxon>
        <taxon>Bacillaceae</taxon>
        <taxon>Gracilibacillus</taxon>
    </lineage>
</organism>
<comment type="caution">
    <text evidence="2">The sequence shown here is derived from an EMBL/GenBank/DDBJ whole genome shotgun (WGS) entry which is preliminary data.</text>
</comment>
<name>A0A317KYS1_9BACI</name>
<evidence type="ECO:0000256" key="1">
    <source>
        <dbReference type="SAM" id="MobiDB-lite"/>
    </source>
</evidence>
<evidence type="ECO:0000313" key="2">
    <source>
        <dbReference type="EMBL" id="PWU67678.1"/>
    </source>
</evidence>
<evidence type="ECO:0000313" key="3">
    <source>
        <dbReference type="Proteomes" id="UP000245624"/>
    </source>
</evidence>
<protein>
    <recommendedName>
        <fullName evidence="4">Secreted protein</fullName>
    </recommendedName>
</protein>
<dbReference type="Proteomes" id="UP000245624">
    <property type="component" value="Unassembled WGS sequence"/>
</dbReference>
<gene>
    <name evidence="2" type="ORF">DLJ74_14575</name>
</gene>
<dbReference type="OrthoDB" id="128043at2"/>
<evidence type="ECO:0008006" key="4">
    <source>
        <dbReference type="Google" id="ProtNLM"/>
    </source>
</evidence>
<feature type="region of interest" description="Disordered" evidence="1">
    <location>
        <begin position="1"/>
        <end position="23"/>
    </location>
</feature>
<dbReference type="RefSeq" id="WP_109985017.1">
    <property type="nucleotide sequence ID" value="NZ_QGTD01000013.1"/>
</dbReference>
<dbReference type="AlphaFoldDB" id="A0A317KYS1"/>
<feature type="compositionally biased region" description="Basic residues" evidence="1">
    <location>
        <begin position="1"/>
        <end position="19"/>
    </location>
</feature>
<dbReference type="EMBL" id="QGTD01000013">
    <property type="protein sequence ID" value="PWU67678.1"/>
    <property type="molecule type" value="Genomic_DNA"/>
</dbReference>